<organism evidence="2 3">
    <name type="scientific">Rubritalea profundi</name>
    <dbReference type="NCBI Taxonomy" id="1658618"/>
    <lineage>
        <taxon>Bacteria</taxon>
        <taxon>Pseudomonadati</taxon>
        <taxon>Verrucomicrobiota</taxon>
        <taxon>Verrucomicrobiia</taxon>
        <taxon>Verrucomicrobiales</taxon>
        <taxon>Rubritaleaceae</taxon>
        <taxon>Rubritalea</taxon>
    </lineage>
</organism>
<reference evidence="2 3" key="1">
    <citation type="submission" date="2016-12" db="EMBL/GenBank/DDBJ databases">
        <title>Study of bacterial adaptation to deep sea.</title>
        <authorList>
            <person name="Song J."/>
            <person name="Yoshizawa S."/>
            <person name="Kogure K."/>
        </authorList>
    </citation>
    <scope>NUCLEOTIDE SEQUENCE [LARGE SCALE GENOMIC DNA]</scope>
    <source>
        <strain evidence="2 3">SAORIC-165</strain>
    </source>
</reference>
<name>A0A2S7U002_9BACT</name>
<keyword evidence="1" id="KW-1133">Transmembrane helix</keyword>
<dbReference type="RefSeq" id="WP_105042827.1">
    <property type="nucleotide sequence ID" value="NZ_MQWA01000001.1"/>
</dbReference>
<proteinExistence type="predicted"/>
<feature type="transmembrane region" description="Helical" evidence="1">
    <location>
        <begin position="12"/>
        <end position="32"/>
    </location>
</feature>
<feature type="transmembrane region" description="Helical" evidence="1">
    <location>
        <begin position="95"/>
        <end position="115"/>
    </location>
</feature>
<evidence type="ECO:0000256" key="1">
    <source>
        <dbReference type="SAM" id="Phobius"/>
    </source>
</evidence>
<dbReference type="Proteomes" id="UP000239907">
    <property type="component" value="Unassembled WGS sequence"/>
</dbReference>
<keyword evidence="3" id="KW-1185">Reference proteome</keyword>
<keyword evidence="1" id="KW-0812">Transmembrane</keyword>
<feature type="transmembrane region" description="Helical" evidence="1">
    <location>
        <begin position="38"/>
        <end position="58"/>
    </location>
</feature>
<evidence type="ECO:0008006" key="4">
    <source>
        <dbReference type="Google" id="ProtNLM"/>
    </source>
</evidence>
<dbReference type="EMBL" id="MQWA01000001">
    <property type="protein sequence ID" value="PQJ28326.1"/>
    <property type="molecule type" value="Genomic_DNA"/>
</dbReference>
<sequence>MTIIASLIDFNVYKLIHIVGIITLFMGFAYGMKSWSKGAAIAHGIGLLLIIISGFGLISAKYNNNMAPWMFIKLAIWLALGGALVIVKRKLLPDLISWIILLTLATAAAWTVLYGKNILVSI</sequence>
<evidence type="ECO:0000313" key="3">
    <source>
        <dbReference type="Proteomes" id="UP000239907"/>
    </source>
</evidence>
<protein>
    <recommendedName>
        <fullName evidence="4">Invasion protein</fullName>
    </recommendedName>
</protein>
<comment type="caution">
    <text evidence="2">The sequence shown here is derived from an EMBL/GenBank/DDBJ whole genome shotgun (WGS) entry which is preliminary data.</text>
</comment>
<accession>A0A2S7U002</accession>
<gene>
    <name evidence="2" type="ORF">BSZ32_07240</name>
</gene>
<keyword evidence="1" id="KW-0472">Membrane</keyword>
<dbReference type="OrthoDB" id="5517151at2"/>
<feature type="transmembrane region" description="Helical" evidence="1">
    <location>
        <begin position="70"/>
        <end position="89"/>
    </location>
</feature>
<dbReference type="AlphaFoldDB" id="A0A2S7U002"/>
<evidence type="ECO:0000313" key="2">
    <source>
        <dbReference type="EMBL" id="PQJ28326.1"/>
    </source>
</evidence>